<dbReference type="InterPro" id="IPR011856">
    <property type="entry name" value="tRNA_endonuc-like_dom_sf"/>
</dbReference>
<dbReference type="GO" id="GO:0003676">
    <property type="term" value="F:nucleic acid binding"/>
    <property type="evidence" value="ECO:0007669"/>
    <property type="project" value="InterPro"/>
</dbReference>
<dbReference type="KEGG" id="hwc:Hqrw_1395"/>
<dbReference type="AlphaFoldDB" id="G0LHW0"/>
<dbReference type="Gene3D" id="3.40.1350.10">
    <property type="match status" value="1"/>
</dbReference>
<dbReference type="RefSeq" id="WP_014555229.1">
    <property type="nucleotide sequence ID" value="NC_017459.1"/>
</dbReference>
<evidence type="ECO:0000313" key="2">
    <source>
        <dbReference type="Proteomes" id="UP000007954"/>
    </source>
</evidence>
<sequence>MELYRIEPDNMTRISERNLDEEEQLENRLVRTEAAQIGDVELLYIGRQGTIETGGIFDILAIDELGNTVVVELKRNEAPRSVIAQALEYASEIQDAEYDYLNSRYSSFLREEQGYGDEPPSLLEAHAEYFDLDEPLSPREFNTEQRLILVASKFDEDKLLNIVDFLRNHDVDVIAVEHSTYRDDDSDIELLATDAIRRPLAQEPSTAGDRDSHSRVYGRKWHIEEKPNPETGELIEEIVSQLSTIDSLQDPSWNQKPYVALDHQTLQYRLIIRTQVTQLQIWMGLTCDPKGRNRIANEIGVPESEVEQSTNNRGDPRLVIRCKPDYDIDVSTLRNEVKKLILSSGE</sequence>
<accession>G0LHW0</accession>
<dbReference type="EMBL" id="FR746099">
    <property type="protein sequence ID" value="CCC39348.1"/>
    <property type="molecule type" value="Genomic_DNA"/>
</dbReference>
<dbReference type="GeneID" id="12446045"/>
<dbReference type="OrthoDB" id="102225at2157"/>
<dbReference type="HOGENOM" id="CLU_800789_0_0_2"/>
<proteinExistence type="predicted"/>
<reference evidence="1 2" key="1">
    <citation type="journal article" date="2011" name="PLoS ONE">
        <title>Haloquadratum walsbyi: limited diversity in a global pond.</title>
        <authorList>
            <person name="Dyall-Smith M."/>
            <person name="Pfeiffer F."/>
            <person name="Klee K."/>
            <person name="Palm P."/>
            <person name="Gross K."/>
            <person name="Schuster S.C."/>
            <person name="Rampp M."/>
            <person name="Oesterhelt D."/>
        </authorList>
    </citation>
    <scope>NUCLEOTIDE SEQUENCE [LARGE SCALE GENOMIC DNA]</scope>
    <source>
        <strain evidence="2">DSM 16854 / JCM 12705 / C23</strain>
    </source>
</reference>
<protein>
    <submittedName>
        <fullName evidence="1">DUF91 family protein</fullName>
    </submittedName>
</protein>
<dbReference type="Proteomes" id="UP000007954">
    <property type="component" value="Chromosome"/>
</dbReference>
<name>G0LHW0_HALWC</name>
<organism evidence="1 2">
    <name type="scientific">Haloquadratum walsbyi (strain DSM 16854 / JCM 12705 / C23)</name>
    <dbReference type="NCBI Taxonomy" id="768065"/>
    <lineage>
        <taxon>Archaea</taxon>
        <taxon>Methanobacteriati</taxon>
        <taxon>Methanobacteriota</taxon>
        <taxon>Stenosarchaea group</taxon>
        <taxon>Halobacteria</taxon>
        <taxon>Halobacteriales</taxon>
        <taxon>Haloferacaceae</taxon>
        <taxon>Haloquadratum</taxon>
    </lineage>
</organism>
<gene>
    <name evidence="1" type="ordered locus">Hqrw_1395</name>
</gene>
<evidence type="ECO:0000313" key="1">
    <source>
        <dbReference type="EMBL" id="CCC39348.1"/>
    </source>
</evidence>